<dbReference type="InterPro" id="IPR006076">
    <property type="entry name" value="FAD-dep_OxRdtase"/>
</dbReference>
<dbReference type="PANTHER" id="PTHR13847:SF286">
    <property type="entry name" value="D-AMINO ACID DEHYDROGENASE"/>
    <property type="match status" value="1"/>
</dbReference>
<comment type="similarity">
    <text evidence="2">Belongs to the DadA oxidoreductase family.</text>
</comment>
<name>A0A7L4ZL45_9FLAO</name>
<evidence type="ECO:0000313" key="7">
    <source>
        <dbReference type="Proteomes" id="UP000464657"/>
    </source>
</evidence>
<gene>
    <name evidence="6" type="primary">mnmC_2</name>
    <name evidence="6" type="ORF">IMCC3317_23170</name>
</gene>
<dbReference type="SUPFAM" id="SSF54373">
    <property type="entry name" value="FAD-linked reductases, C-terminal domain"/>
    <property type="match status" value="1"/>
</dbReference>
<dbReference type="KEGG" id="kan:IMCC3317_23170"/>
<evidence type="ECO:0000259" key="5">
    <source>
        <dbReference type="Pfam" id="PF01266"/>
    </source>
</evidence>
<dbReference type="EMBL" id="CP019288">
    <property type="protein sequence ID" value="QHI36946.1"/>
    <property type="molecule type" value="Genomic_DNA"/>
</dbReference>
<dbReference type="Pfam" id="PF01266">
    <property type="entry name" value="DAO"/>
    <property type="match status" value="1"/>
</dbReference>
<evidence type="ECO:0000256" key="3">
    <source>
        <dbReference type="ARBA" id="ARBA00022630"/>
    </source>
</evidence>
<dbReference type="PANTHER" id="PTHR13847">
    <property type="entry name" value="SARCOSINE DEHYDROGENASE-RELATED"/>
    <property type="match status" value="1"/>
</dbReference>
<proteinExistence type="inferred from homology"/>
<dbReference type="EC" id="1.5.-.-" evidence="6"/>
<feature type="domain" description="FAD dependent oxidoreductase" evidence="5">
    <location>
        <begin position="3"/>
        <end position="325"/>
    </location>
</feature>
<organism evidence="6 7">
    <name type="scientific">Kordia antarctica</name>
    <dbReference type="NCBI Taxonomy" id="1218801"/>
    <lineage>
        <taxon>Bacteria</taxon>
        <taxon>Pseudomonadati</taxon>
        <taxon>Bacteroidota</taxon>
        <taxon>Flavobacteriia</taxon>
        <taxon>Flavobacteriales</taxon>
        <taxon>Flavobacteriaceae</taxon>
        <taxon>Kordia</taxon>
    </lineage>
</organism>
<evidence type="ECO:0000256" key="2">
    <source>
        <dbReference type="ARBA" id="ARBA00009410"/>
    </source>
</evidence>
<dbReference type="SUPFAM" id="SSF51971">
    <property type="entry name" value="Nucleotide-binding domain"/>
    <property type="match status" value="1"/>
</dbReference>
<dbReference type="Gene3D" id="3.50.50.60">
    <property type="entry name" value="FAD/NAD(P)-binding domain"/>
    <property type="match status" value="1"/>
</dbReference>
<accession>A0A7L4ZL45</accession>
<evidence type="ECO:0000256" key="1">
    <source>
        <dbReference type="ARBA" id="ARBA00001974"/>
    </source>
</evidence>
<comment type="cofactor">
    <cofactor evidence="1">
        <name>FAD</name>
        <dbReference type="ChEBI" id="CHEBI:57692"/>
    </cofactor>
</comment>
<evidence type="ECO:0000256" key="4">
    <source>
        <dbReference type="ARBA" id="ARBA00023002"/>
    </source>
</evidence>
<sequence>MVDYIIVGLGLAGIAFCEELEADGKTFIVYEDNSQQSSTVAGGLYNPVILKRFTLTWNADEQLAIALPFYNALEQKLGVKFDEKLAVMRRFTAVEEQNMWFEASDKPKLSKYLDTKLVVNTNKSLNAPFSLGRVKKTGRINTKKLLKAYREYLESENVLRKERFQYIDLIMDENSVRYQNIKAKKIIFCEGFGVNLNPYFSYLPLKGSKGELLMIKAPNLNLDYVSKSSVFLIPQGNDIYSVGATYDWKDKTHAITEEAKAELVEKLSKLINCDYEIIDQVAGIRPTVVDRRPLVGIHPNHSQIAILNGLGTRGVMIGPTVAKQLYNHLTHQAALPTEIDIKRFEHMQPKVSNNKIN</sequence>
<dbReference type="AlphaFoldDB" id="A0A7L4ZL45"/>
<protein>
    <submittedName>
        <fullName evidence="6">tRNA 5-methylaminomethyl-2-thiouridine biosynthesis bifunctional protein MnmC</fullName>
        <ecNumber evidence="6">1.5.-.-</ecNumber>
    </submittedName>
</protein>
<dbReference type="RefSeq" id="WP_160129613.1">
    <property type="nucleotide sequence ID" value="NZ_CP019288.1"/>
</dbReference>
<reference evidence="6 7" key="1">
    <citation type="journal article" date="2013" name="Int. J. Syst. Evol. Microbiol.">
        <title>Kordia antarctica sp. nov., isolated from Antarctic seawater.</title>
        <authorList>
            <person name="Baek K."/>
            <person name="Choi A."/>
            <person name="Kang I."/>
            <person name="Lee K."/>
            <person name="Cho J.C."/>
        </authorList>
    </citation>
    <scope>NUCLEOTIDE SEQUENCE [LARGE SCALE GENOMIC DNA]</scope>
    <source>
        <strain evidence="6 7">IMCC3317</strain>
    </source>
</reference>
<dbReference type="Proteomes" id="UP000464657">
    <property type="component" value="Chromosome"/>
</dbReference>
<dbReference type="Gene3D" id="3.30.9.10">
    <property type="entry name" value="D-Amino Acid Oxidase, subunit A, domain 2"/>
    <property type="match status" value="1"/>
</dbReference>
<dbReference type="OrthoDB" id="214253at2"/>
<keyword evidence="4 6" id="KW-0560">Oxidoreductase</keyword>
<keyword evidence="3" id="KW-0285">Flavoprotein</keyword>
<dbReference type="InterPro" id="IPR036188">
    <property type="entry name" value="FAD/NAD-bd_sf"/>
</dbReference>
<dbReference type="GO" id="GO:0016491">
    <property type="term" value="F:oxidoreductase activity"/>
    <property type="evidence" value="ECO:0007669"/>
    <property type="project" value="UniProtKB-KW"/>
</dbReference>
<keyword evidence="7" id="KW-1185">Reference proteome</keyword>
<dbReference type="GO" id="GO:0005737">
    <property type="term" value="C:cytoplasm"/>
    <property type="evidence" value="ECO:0007669"/>
    <property type="project" value="TreeGrafter"/>
</dbReference>
<evidence type="ECO:0000313" key="6">
    <source>
        <dbReference type="EMBL" id="QHI36946.1"/>
    </source>
</evidence>